<accession>A0A9D5SAG0</accession>
<comment type="caution">
    <text evidence="1">The sequence shown here is derived from an EMBL/GenBank/DDBJ whole genome shotgun (WGS) entry which is preliminary data.</text>
</comment>
<reference evidence="1" key="1">
    <citation type="submission" date="2019-04" db="EMBL/GenBank/DDBJ databases">
        <title>Evolution of Biomass-Degrading Anaerobic Consortia Revealed by Metagenomics.</title>
        <authorList>
            <person name="Peng X."/>
        </authorList>
    </citation>
    <scope>NUCLEOTIDE SEQUENCE</scope>
    <source>
        <strain evidence="1">SIG140</strain>
    </source>
</reference>
<dbReference type="AlphaFoldDB" id="A0A9D5SAG0"/>
<dbReference type="Proteomes" id="UP000806522">
    <property type="component" value="Unassembled WGS sequence"/>
</dbReference>
<protein>
    <submittedName>
        <fullName evidence="1">Uncharacterized protein</fullName>
    </submittedName>
</protein>
<evidence type="ECO:0000313" key="2">
    <source>
        <dbReference type="Proteomes" id="UP000806522"/>
    </source>
</evidence>
<sequence>MDYDNGFILQKTVDWSLLNDGMTFPVSVCSLFTSHHIDYFTHSQNNDSTNIIIISPNYHRIIHKNNPTFNRKKFQFEFENGEVLRLKLYEHLKV</sequence>
<gene>
    <name evidence="1" type="ORF">E7101_08275</name>
</gene>
<proteinExistence type="predicted"/>
<organism evidence="1 2">
    <name type="scientific">Xylanibacter ruminicola</name>
    <name type="common">Prevotella ruminicola</name>
    <dbReference type="NCBI Taxonomy" id="839"/>
    <lineage>
        <taxon>Bacteria</taxon>
        <taxon>Pseudomonadati</taxon>
        <taxon>Bacteroidota</taxon>
        <taxon>Bacteroidia</taxon>
        <taxon>Bacteroidales</taxon>
        <taxon>Prevotellaceae</taxon>
        <taxon>Xylanibacter</taxon>
    </lineage>
</organism>
<name>A0A9D5SAG0_XYLRU</name>
<dbReference type="EMBL" id="SUYC01000008">
    <property type="protein sequence ID" value="MBE6270932.1"/>
    <property type="molecule type" value="Genomic_DNA"/>
</dbReference>
<evidence type="ECO:0000313" key="1">
    <source>
        <dbReference type="EMBL" id="MBE6270932.1"/>
    </source>
</evidence>